<reference evidence="1" key="1">
    <citation type="journal article" date="2022" name="bioRxiv">
        <title>Sequencing and chromosome-scale assembly of the giantPleurodeles waltlgenome.</title>
        <authorList>
            <person name="Brown T."/>
            <person name="Elewa A."/>
            <person name="Iarovenko S."/>
            <person name="Subramanian E."/>
            <person name="Araus A.J."/>
            <person name="Petzold A."/>
            <person name="Susuki M."/>
            <person name="Suzuki K.-i.T."/>
            <person name="Hayashi T."/>
            <person name="Toyoda A."/>
            <person name="Oliveira C."/>
            <person name="Osipova E."/>
            <person name="Leigh N.D."/>
            <person name="Simon A."/>
            <person name="Yun M.H."/>
        </authorList>
    </citation>
    <scope>NUCLEOTIDE SEQUENCE</scope>
    <source>
        <strain evidence="1">20211129_DDA</strain>
        <tissue evidence="1">Liver</tissue>
    </source>
</reference>
<comment type="caution">
    <text evidence="1">The sequence shown here is derived from an EMBL/GenBank/DDBJ whole genome shotgun (WGS) entry which is preliminary data.</text>
</comment>
<gene>
    <name evidence="1" type="ORF">NDU88_008481</name>
</gene>
<name>A0AAV7RVK7_PLEWA</name>
<dbReference type="Proteomes" id="UP001066276">
    <property type="component" value="Chromosome 5"/>
</dbReference>
<evidence type="ECO:0000313" key="1">
    <source>
        <dbReference type="EMBL" id="KAJ1155752.1"/>
    </source>
</evidence>
<proteinExistence type="predicted"/>
<dbReference type="EMBL" id="JANPWB010000009">
    <property type="protein sequence ID" value="KAJ1155752.1"/>
    <property type="molecule type" value="Genomic_DNA"/>
</dbReference>
<organism evidence="1 2">
    <name type="scientific">Pleurodeles waltl</name>
    <name type="common">Iberian ribbed newt</name>
    <dbReference type="NCBI Taxonomy" id="8319"/>
    <lineage>
        <taxon>Eukaryota</taxon>
        <taxon>Metazoa</taxon>
        <taxon>Chordata</taxon>
        <taxon>Craniata</taxon>
        <taxon>Vertebrata</taxon>
        <taxon>Euteleostomi</taxon>
        <taxon>Amphibia</taxon>
        <taxon>Batrachia</taxon>
        <taxon>Caudata</taxon>
        <taxon>Salamandroidea</taxon>
        <taxon>Salamandridae</taxon>
        <taxon>Pleurodelinae</taxon>
        <taxon>Pleurodeles</taxon>
    </lineage>
</organism>
<keyword evidence="2" id="KW-1185">Reference proteome</keyword>
<evidence type="ECO:0000313" key="2">
    <source>
        <dbReference type="Proteomes" id="UP001066276"/>
    </source>
</evidence>
<accession>A0AAV7RVK7</accession>
<dbReference type="AlphaFoldDB" id="A0AAV7RVK7"/>
<protein>
    <submittedName>
        <fullName evidence="1">Uncharacterized protein</fullName>
    </submittedName>
</protein>
<sequence length="143" mass="15708">MVPFPRPSQRLPACVARRLVQELFVLAVYQIINCTDVVWQKSSWTPHPPAVRDKGQVLRSALCFPGVPFPSNSQAVSAREPYGFEHCSPDPITSALGGGYDGGPWCCRTMSARCVKGGQALADGSPFCVFGAQNVLWRRRMLQ</sequence>